<proteinExistence type="predicted"/>
<keyword evidence="1" id="KW-0812">Transmembrane</keyword>
<protein>
    <submittedName>
        <fullName evidence="2">Uncharacterized protein</fullName>
    </submittedName>
</protein>
<reference evidence="2" key="1">
    <citation type="submission" date="2021-01" db="EMBL/GenBank/DDBJ databases">
        <authorList>
            <person name="Corre E."/>
            <person name="Pelletier E."/>
            <person name="Niang G."/>
            <person name="Scheremetjew M."/>
            <person name="Finn R."/>
            <person name="Kale V."/>
            <person name="Holt S."/>
            <person name="Cochrane G."/>
            <person name="Meng A."/>
            <person name="Brown T."/>
            <person name="Cohen L."/>
        </authorList>
    </citation>
    <scope>NUCLEOTIDE SEQUENCE</scope>
    <source>
        <strain evidence="2">Grunow 1884</strain>
    </source>
</reference>
<keyword evidence="1" id="KW-0472">Membrane</keyword>
<organism evidence="2">
    <name type="scientific">Trieres chinensis</name>
    <name type="common">Marine centric diatom</name>
    <name type="synonym">Odontella sinensis</name>
    <dbReference type="NCBI Taxonomy" id="1514140"/>
    <lineage>
        <taxon>Eukaryota</taxon>
        <taxon>Sar</taxon>
        <taxon>Stramenopiles</taxon>
        <taxon>Ochrophyta</taxon>
        <taxon>Bacillariophyta</taxon>
        <taxon>Mediophyceae</taxon>
        <taxon>Biddulphiophycidae</taxon>
        <taxon>Eupodiscales</taxon>
        <taxon>Parodontellaceae</taxon>
        <taxon>Trieres</taxon>
    </lineage>
</organism>
<keyword evidence="1" id="KW-1133">Transmembrane helix</keyword>
<feature type="transmembrane region" description="Helical" evidence="1">
    <location>
        <begin position="82"/>
        <end position="104"/>
    </location>
</feature>
<evidence type="ECO:0000256" key="1">
    <source>
        <dbReference type="SAM" id="Phobius"/>
    </source>
</evidence>
<dbReference type="EMBL" id="HBGO01024271">
    <property type="protein sequence ID" value="CAD9347240.1"/>
    <property type="molecule type" value="Transcribed_RNA"/>
</dbReference>
<accession>A0A7S2EPQ8</accession>
<dbReference type="AlphaFoldDB" id="A0A7S2EPQ8"/>
<name>A0A7S2EPQ8_TRICV</name>
<gene>
    <name evidence="2" type="ORF">OSIN01602_LOCUS13949</name>
</gene>
<sequence>MCKSQERTVSWQQQSPLGMFLNSILHTHHRFMGLMGAVFPPIRMCKGKRADMTAQPYDGYGNDSCNNGGYGNQSNGTVGMSFAVPMVAGVAGVALMGAAASSIFHHEDRVGQMQQTDQVEQDIAGDNGGGEDFESADY</sequence>
<evidence type="ECO:0000313" key="2">
    <source>
        <dbReference type="EMBL" id="CAD9347240.1"/>
    </source>
</evidence>